<dbReference type="Pfam" id="PF00212">
    <property type="entry name" value="ANP"/>
    <property type="match status" value="1"/>
</dbReference>
<evidence type="ECO:0000256" key="5">
    <source>
        <dbReference type="ARBA" id="ARBA00022702"/>
    </source>
</evidence>
<dbReference type="GO" id="GO:0006182">
    <property type="term" value="P:cGMP biosynthetic process"/>
    <property type="evidence" value="ECO:0007669"/>
    <property type="project" value="TreeGrafter"/>
</dbReference>
<evidence type="ECO:0000313" key="17">
    <source>
        <dbReference type="Proteomes" id="UP000335636"/>
    </source>
</evidence>
<evidence type="ECO:0000256" key="7">
    <source>
        <dbReference type="ARBA" id="ARBA00022858"/>
    </source>
</evidence>
<dbReference type="GO" id="GO:0051427">
    <property type="term" value="F:hormone receptor binding"/>
    <property type="evidence" value="ECO:0007669"/>
    <property type="project" value="TreeGrafter"/>
</dbReference>
<organism evidence="16 17">
    <name type="scientific">Marmota monax</name>
    <name type="common">Woodchuck</name>
    <dbReference type="NCBI Taxonomy" id="9995"/>
    <lineage>
        <taxon>Eukaryota</taxon>
        <taxon>Metazoa</taxon>
        <taxon>Chordata</taxon>
        <taxon>Craniata</taxon>
        <taxon>Vertebrata</taxon>
        <taxon>Euteleostomi</taxon>
        <taxon>Mammalia</taxon>
        <taxon>Eutheria</taxon>
        <taxon>Euarchontoglires</taxon>
        <taxon>Glires</taxon>
        <taxon>Rodentia</taxon>
        <taxon>Sciuromorpha</taxon>
        <taxon>Sciuridae</taxon>
        <taxon>Xerinae</taxon>
        <taxon>Marmotini</taxon>
        <taxon>Marmota</taxon>
    </lineage>
</organism>
<keyword evidence="4" id="KW-0964">Secreted</keyword>
<name>A0A5E4BVA7_MARMO</name>
<dbReference type="InterPro" id="IPR000663">
    <property type="entry name" value="Natr_peptide"/>
</dbReference>
<keyword evidence="7 12" id="KW-0838">Vasoactive</keyword>
<dbReference type="Proteomes" id="UP000335636">
    <property type="component" value="Unassembled WGS sequence"/>
</dbReference>
<keyword evidence="17" id="KW-1185">Reference proteome</keyword>
<feature type="signal peptide" evidence="14">
    <location>
        <begin position="1"/>
        <end position="26"/>
    </location>
</feature>
<evidence type="ECO:0000256" key="4">
    <source>
        <dbReference type="ARBA" id="ARBA00022525"/>
    </source>
</evidence>
<feature type="chain" id="PRO_5033848590" description="Natriuretic peptides B" evidence="14">
    <location>
        <begin position="27"/>
        <end position="150"/>
    </location>
</feature>
<dbReference type="GO" id="GO:0019934">
    <property type="term" value="P:cGMP-mediated signaling"/>
    <property type="evidence" value="ECO:0007669"/>
    <property type="project" value="TreeGrafter"/>
</dbReference>
<evidence type="ECO:0000256" key="13">
    <source>
        <dbReference type="SAM" id="MobiDB-lite"/>
    </source>
</evidence>
<evidence type="ECO:0000256" key="14">
    <source>
        <dbReference type="SAM" id="SignalP"/>
    </source>
</evidence>
<evidence type="ECO:0000256" key="1">
    <source>
        <dbReference type="ARBA" id="ARBA00004613"/>
    </source>
</evidence>
<comment type="similarity">
    <text evidence="2 12">Belongs to the natriuretic peptide family.</text>
</comment>
<dbReference type="GO" id="GO:0003085">
    <property type="term" value="P:negative regulation of systemic arterial blood pressure"/>
    <property type="evidence" value="ECO:0007669"/>
    <property type="project" value="TreeGrafter"/>
</dbReference>
<dbReference type="InterPro" id="IPR002408">
    <property type="entry name" value="Natriuretic_peptide_brain"/>
</dbReference>
<dbReference type="GO" id="GO:0005179">
    <property type="term" value="F:hormone activity"/>
    <property type="evidence" value="ECO:0007669"/>
    <property type="project" value="UniProtKB-KW"/>
</dbReference>
<dbReference type="InterPro" id="IPR030480">
    <property type="entry name" value="Natr_peptide_CS"/>
</dbReference>
<dbReference type="AlphaFoldDB" id="A0A5E4BVA7"/>
<dbReference type="GO" id="GO:0005615">
    <property type="term" value="C:extracellular space"/>
    <property type="evidence" value="ECO:0007669"/>
    <property type="project" value="TreeGrafter"/>
</dbReference>
<evidence type="ECO:0000256" key="2">
    <source>
        <dbReference type="ARBA" id="ARBA00009041"/>
    </source>
</evidence>
<keyword evidence="5" id="KW-0372">Hormone</keyword>
<keyword evidence="8" id="KW-1015">Disulfide bond</keyword>
<sequence length="150" mass="15962">MDPQMVLSRGSLLVLFLSLLLPGGRPHPLGSPGQAAELAGIQELLDRLQDEGSEPPAQPTALEPLQQDQDPTEASEAAKAAPKGVPGPRDKVLQALRGLRTAKIMRDSGCFGRKLDRIGSYSRLGCNGEPPPRHPAGQLHSHPHPCAGHR</sequence>
<evidence type="ECO:0000256" key="12">
    <source>
        <dbReference type="RuleBase" id="RU003686"/>
    </source>
</evidence>
<reference evidence="15" key="2">
    <citation type="submission" date="2020-08" db="EMBL/GenBank/DDBJ databases">
        <authorList>
            <person name="Shumante A."/>
            <person name="Zimin A.V."/>
            <person name="Puiu D."/>
            <person name="Salzberg S.L."/>
        </authorList>
    </citation>
    <scope>NUCLEOTIDE SEQUENCE</scope>
    <source>
        <strain evidence="15">WC2-LM</strain>
        <tissue evidence="15">Liver</tissue>
    </source>
</reference>
<feature type="region of interest" description="Disordered" evidence="13">
    <location>
        <begin position="48"/>
        <end position="90"/>
    </location>
</feature>
<evidence type="ECO:0000256" key="8">
    <source>
        <dbReference type="ARBA" id="ARBA00023157"/>
    </source>
</evidence>
<dbReference type="InterPro" id="IPR050787">
    <property type="entry name" value="Natriuretic_peptide"/>
</dbReference>
<evidence type="ECO:0000256" key="6">
    <source>
        <dbReference type="ARBA" id="ARBA00022729"/>
    </source>
</evidence>
<reference evidence="16 17" key="1">
    <citation type="submission" date="2019-04" db="EMBL/GenBank/DDBJ databases">
        <authorList>
            <person name="Alioto T."/>
            <person name="Alioto T."/>
        </authorList>
    </citation>
    <scope>NUCLEOTIDE SEQUENCE [LARGE SCALE GENOMIC DNA]</scope>
</reference>
<dbReference type="GO" id="GO:0007218">
    <property type="term" value="P:neuropeptide signaling pathway"/>
    <property type="evidence" value="ECO:0007669"/>
    <property type="project" value="TreeGrafter"/>
</dbReference>
<evidence type="ECO:0000256" key="11">
    <source>
        <dbReference type="ARBA" id="ARBA00032369"/>
    </source>
</evidence>
<evidence type="ECO:0000256" key="9">
    <source>
        <dbReference type="ARBA" id="ARBA00031802"/>
    </source>
</evidence>
<evidence type="ECO:0000313" key="15">
    <source>
        <dbReference type="EMBL" id="KAF7466764.1"/>
    </source>
</evidence>
<proteinExistence type="inferred from homology"/>
<accession>A0A5E4BVA7</accession>
<keyword evidence="6 14" id="KW-0732">Signal</keyword>
<evidence type="ECO:0000256" key="10">
    <source>
        <dbReference type="ARBA" id="ARBA00032322"/>
    </source>
</evidence>
<dbReference type="PROSITE" id="PS00263">
    <property type="entry name" value="NATRIURETIC_PEPTIDE"/>
    <property type="match status" value="1"/>
</dbReference>
<evidence type="ECO:0000313" key="16">
    <source>
        <dbReference type="EMBL" id="VTJ73186.1"/>
    </source>
</evidence>
<feature type="compositionally biased region" description="Low complexity" evidence="13">
    <location>
        <begin position="77"/>
        <end position="87"/>
    </location>
</feature>
<dbReference type="PANTHER" id="PTHR14066">
    <property type="entry name" value="ATRIAL NATRIURETIC FACTOR PRECURSOR"/>
    <property type="match status" value="1"/>
</dbReference>
<dbReference type="Proteomes" id="UP000662637">
    <property type="component" value="Unassembled WGS sequence"/>
</dbReference>
<dbReference type="SMART" id="SM00183">
    <property type="entry name" value="NAT_PEP"/>
    <property type="match status" value="1"/>
</dbReference>
<dbReference type="EMBL" id="CABDUW010000665">
    <property type="protein sequence ID" value="VTJ73186.1"/>
    <property type="molecule type" value="Genomic_DNA"/>
</dbReference>
<dbReference type="EMBL" id="WJEC01007829">
    <property type="protein sequence ID" value="KAF7466764.1"/>
    <property type="molecule type" value="Genomic_DNA"/>
</dbReference>
<comment type="subcellular location">
    <subcellularLocation>
        <location evidence="1 12">Secreted</location>
    </subcellularLocation>
</comment>
<protein>
    <recommendedName>
        <fullName evidence="3">Natriuretic peptides B</fullName>
    </recommendedName>
    <alternativeName>
        <fullName evidence="9">Brain natriuretic factor prohormone</fullName>
    </alternativeName>
    <alternativeName>
        <fullName evidence="10">Gamma-brain natriuretic peptide</fullName>
    </alternativeName>
    <alternativeName>
        <fullName evidence="11">Iso-ANP</fullName>
    </alternativeName>
</protein>
<gene>
    <name evidence="15" type="ORF">GHT09_001921</name>
    <name evidence="16" type="ORF">MONAX_5E005527</name>
</gene>
<dbReference type="GO" id="GO:0005737">
    <property type="term" value="C:cytoplasm"/>
    <property type="evidence" value="ECO:0007669"/>
    <property type="project" value="TreeGrafter"/>
</dbReference>
<dbReference type="GO" id="GO:0007168">
    <property type="term" value="P:receptor guanylyl cyclase signaling pathway"/>
    <property type="evidence" value="ECO:0007669"/>
    <property type="project" value="TreeGrafter"/>
</dbReference>
<dbReference type="PANTHER" id="PTHR14066:SF10">
    <property type="entry name" value="NATRIURETIC PEPTIDES B"/>
    <property type="match status" value="1"/>
</dbReference>
<dbReference type="GO" id="GO:0097746">
    <property type="term" value="P:blood vessel diameter maintenance"/>
    <property type="evidence" value="ECO:0007669"/>
    <property type="project" value="UniProtKB-KW"/>
</dbReference>
<dbReference type="PRINTS" id="PR00712">
    <property type="entry name" value="BNATPEPTIDE"/>
</dbReference>
<feature type="region of interest" description="Disordered" evidence="13">
    <location>
        <begin position="121"/>
        <end position="150"/>
    </location>
</feature>
<feature type="compositionally biased region" description="Basic residues" evidence="13">
    <location>
        <begin position="141"/>
        <end position="150"/>
    </location>
</feature>
<evidence type="ECO:0000256" key="3">
    <source>
        <dbReference type="ARBA" id="ARBA00020075"/>
    </source>
</evidence>